<gene>
    <name evidence="1" type="ORF">SPELUC_LOCUS2601</name>
</gene>
<name>A0ACA9KUP2_9GLOM</name>
<protein>
    <submittedName>
        <fullName evidence="1">5134_t:CDS:1</fullName>
    </submittedName>
</protein>
<dbReference type="Proteomes" id="UP000789366">
    <property type="component" value="Unassembled WGS sequence"/>
</dbReference>
<evidence type="ECO:0000313" key="2">
    <source>
        <dbReference type="Proteomes" id="UP000789366"/>
    </source>
</evidence>
<comment type="caution">
    <text evidence="1">The sequence shown here is derived from an EMBL/GenBank/DDBJ whole genome shotgun (WGS) entry which is preliminary data.</text>
</comment>
<proteinExistence type="predicted"/>
<keyword evidence="2" id="KW-1185">Reference proteome</keyword>
<organism evidence="1 2">
    <name type="scientific">Cetraspora pellucida</name>
    <dbReference type="NCBI Taxonomy" id="1433469"/>
    <lineage>
        <taxon>Eukaryota</taxon>
        <taxon>Fungi</taxon>
        <taxon>Fungi incertae sedis</taxon>
        <taxon>Mucoromycota</taxon>
        <taxon>Glomeromycotina</taxon>
        <taxon>Glomeromycetes</taxon>
        <taxon>Diversisporales</taxon>
        <taxon>Gigasporaceae</taxon>
        <taxon>Cetraspora</taxon>
    </lineage>
</organism>
<reference evidence="1" key="1">
    <citation type="submission" date="2021-06" db="EMBL/GenBank/DDBJ databases">
        <authorList>
            <person name="Kallberg Y."/>
            <person name="Tangrot J."/>
            <person name="Rosling A."/>
        </authorList>
    </citation>
    <scope>NUCLEOTIDE SEQUENCE</scope>
    <source>
        <strain evidence="1">28 12/20/2015</strain>
    </source>
</reference>
<accession>A0ACA9KUP2</accession>
<sequence length="121" mass="12990">MIALTRRILIKILISLLLFVIIVRSAPIAVFFDDPSQALTLRSFSKRFIPPLSPGYGRLIGLGLKKVPVGTTSDESSSDVSQSFGQATEISDDSVDSNMVHGNGLGRLGGLKKPKTGKHIL</sequence>
<dbReference type="EMBL" id="CAJVPW010001788">
    <property type="protein sequence ID" value="CAG8492036.1"/>
    <property type="molecule type" value="Genomic_DNA"/>
</dbReference>
<evidence type="ECO:0000313" key="1">
    <source>
        <dbReference type="EMBL" id="CAG8492036.1"/>
    </source>
</evidence>